<dbReference type="AlphaFoldDB" id="A0A8J2YK66"/>
<dbReference type="RefSeq" id="WP_188410205.1">
    <property type="nucleotide sequence ID" value="NZ_BMCP01000002.1"/>
</dbReference>
<keyword evidence="2" id="KW-1185">Reference proteome</keyword>
<evidence type="ECO:0000313" key="1">
    <source>
        <dbReference type="EMBL" id="GGE48098.1"/>
    </source>
</evidence>
<organism evidence="1 2">
    <name type="scientific">Agaricicola taiwanensis</name>
    <dbReference type="NCBI Taxonomy" id="591372"/>
    <lineage>
        <taxon>Bacteria</taxon>
        <taxon>Pseudomonadati</taxon>
        <taxon>Pseudomonadota</taxon>
        <taxon>Alphaproteobacteria</taxon>
        <taxon>Rhodobacterales</taxon>
        <taxon>Paracoccaceae</taxon>
        <taxon>Agaricicola</taxon>
    </lineage>
</organism>
<reference evidence="1" key="2">
    <citation type="submission" date="2020-09" db="EMBL/GenBank/DDBJ databases">
        <authorList>
            <person name="Sun Q."/>
            <person name="Sedlacek I."/>
        </authorList>
    </citation>
    <scope>NUCLEOTIDE SEQUENCE</scope>
    <source>
        <strain evidence="1">CCM 7684</strain>
    </source>
</reference>
<gene>
    <name evidence="1" type="ORF">GCM10007276_26670</name>
</gene>
<name>A0A8J2YK66_9RHOB</name>
<evidence type="ECO:0000313" key="2">
    <source>
        <dbReference type="Proteomes" id="UP000602745"/>
    </source>
</evidence>
<protein>
    <submittedName>
        <fullName evidence="1">Uncharacterized protein</fullName>
    </submittedName>
</protein>
<reference evidence="1" key="1">
    <citation type="journal article" date="2014" name="Int. J. Syst. Evol. Microbiol.">
        <title>Complete genome sequence of Corynebacterium casei LMG S-19264T (=DSM 44701T), isolated from a smear-ripened cheese.</title>
        <authorList>
            <consortium name="US DOE Joint Genome Institute (JGI-PGF)"/>
            <person name="Walter F."/>
            <person name="Albersmeier A."/>
            <person name="Kalinowski J."/>
            <person name="Ruckert C."/>
        </authorList>
    </citation>
    <scope>NUCLEOTIDE SEQUENCE</scope>
    <source>
        <strain evidence="1">CCM 7684</strain>
    </source>
</reference>
<dbReference type="EMBL" id="BMCP01000002">
    <property type="protein sequence ID" value="GGE48098.1"/>
    <property type="molecule type" value="Genomic_DNA"/>
</dbReference>
<dbReference type="Proteomes" id="UP000602745">
    <property type="component" value="Unassembled WGS sequence"/>
</dbReference>
<comment type="caution">
    <text evidence="1">The sequence shown here is derived from an EMBL/GenBank/DDBJ whole genome shotgun (WGS) entry which is preliminary data.</text>
</comment>
<proteinExistence type="predicted"/>
<accession>A0A8J2YK66</accession>
<sequence>MANETDIWRPGSFTKNFSWGKPSAGLSELHEIIRLGFTNEMKDVPREEFRGRVRSSGRPDYIPINFFLFNKTVDGVNLLCADELVFQALNYSHSPRFDKLALFAFILSLAGRWTGARAEQRRPALWANAYVKEHIAGILNWQTKLVSADDIENFVKGDPRYRAETTRKLATNLNYLFIGGRLSEMDSARIERWWVDCLFLALDRIVEDRLLDRKATSPSDYGRHLERYGFMELTGKATLEKKLAIKHLVNLYDACGGRSRFSEKATKERTGMLLPDIQFFVANDPRPRGAVHMTNPRILKSIPPACAMLAKYAGFDDLSPDDLEEFDLEEFVKRKTQAALNRLKKENIEPSMTAEQLMKLMRGE</sequence>